<dbReference type="Pfam" id="PF07007">
    <property type="entry name" value="LprI"/>
    <property type="match status" value="1"/>
</dbReference>
<protein>
    <submittedName>
        <fullName evidence="2">DUF1311 domain-containing protein</fullName>
    </submittedName>
</protein>
<dbReference type="RefSeq" id="WP_197920351.1">
    <property type="nucleotide sequence ID" value="NZ_CAWPTA010000006.1"/>
</dbReference>
<evidence type="ECO:0000313" key="3">
    <source>
        <dbReference type="Proteomes" id="UP000602442"/>
    </source>
</evidence>
<proteinExistence type="predicted"/>
<accession>A0ABS0N184</accession>
<dbReference type="Proteomes" id="UP000602442">
    <property type="component" value="Unassembled WGS sequence"/>
</dbReference>
<dbReference type="EMBL" id="JAEANY010000001">
    <property type="protein sequence ID" value="MBH5321709.1"/>
    <property type="molecule type" value="Genomic_DNA"/>
</dbReference>
<gene>
    <name evidence="2" type="ORF">I5L03_03805</name>
</gene>
<dbReference type="PROSITE" id="PS51257">
    <property type="entry name" value="PROKAR_LIPOPROTEIN"/>
    <property type="match status" value="1"/>
</dbReference>
<evidence type="ECO:0000259" key="1">
    <source>
        <dbReference type="Pfam" id="PF07007"/>
    </source>
</evidence>
<comment type="caution">
    <text evidence="2">The sequence shown here is derived from an EMBL/GenBank/DDBJ whole genome shotgun (WGS) entry which is preliminary data.</text>
</comment>
<name>A0ABS0N184_9SPHN</name>
<feature type="domain" description="Lysozyme inhibitor LprI-like N-terminal" evidence="1">
    <location>
        <begin position="43"/>
        <end position="133"/>
    </location>
</feature>
<dbReference type="InterPro" id="IPR009739">
    <property type="entry name" value="LprI-like_N"/>
</dbReference>
<dbReference type="Gene3D" id="1.20.1270.180">
    <property type="match status" value="1"/>
</dbReference>
<sequence>MRSTLTIALPLLILSGCSGEKPDPGEVVDSSAIECGDLEFCQQAVTELAAAEDEMLVQFEAAIDRIRNCAPENSTRCYNMPRAEELIITEQEAWVAWRNAYCDTFWFGQEGVSNHGEMLAVCRAELTSERTNEIRQIRAE</sequence>
<keyword evidence="3" id="KW-1185">Reference proteome</keyword>
<evidence type="ECO:0000313" key="2">
    <source>
        <dbReference type="EMBL" id="MBH5321709.1"/>
    </source>
</evidence>
<reference evidence="2 3" key="1">
    <citation type="submission" date="2020-11" db="EMBL/GenBank/DDBJ databases">
        <title>Erythrobacter sediminis sp. nov., a marine bacterium from a tidal flat of Garorim Bay.</title>
        <authorList>
            <person name="Kim D."/>
            <person name="Yoo Y."/>
            <person name="Kim J.-J."/>
        </authorList>
    </citation>
    <scope>NUCLEOTIDE SEQUENCE [LARGE SCALE GENOMIC DNA]</scope>
    <source>
        <strain evidence="2 3">JGD-13</strain>
    </source>
</reference>
<organism evidence="2 3">
    <name type="scientific">Aurantiacibacter sediminis</name>
    <dbReference type="NCBI Taxonomy" id="2793064"/>
    <lineage>
        <taxon>Bacteria</taxon>
        <taxon>Pseudomonadati</taxon>
        <taxon>Pseudomonadota</taxon>
        <taxon>Alphaproteobacteria</taxon>
        <taxon>Sphingomonadales</taxon>
        <taxon>Erythrobacteraceae</taxon>
        <taxon>Aurantiacibacter</taxon>
    </lineage>
</organism>